<evidence type="ECO:0000313" key="1">
    <source>
        <dbReference type="EMBL" id="MPW26430.1"/>
    </source>
</evidence>
<comment type="caution">
    <text evidence="1">The sequence shown here is derived from an EMBL/GenBank/DDBJ whole genome shotgun (WGS) entry which is preliminary data.</text>
</comment>
<name>A0A6A7KAA6_9FIRM</name>
<reference evidence="1 2" key="1">
    <citation type="submission" date="2019-10" db="EMBL/GenBank/DDBJ databases">
        <title>Alkalibaculum tamaniensis sp.nov., a new alkaliphilic acetogen, isolated on methoxylated aromatics from a mud volcano.</title>
        <authorList>
            <person name="Khomyakova M.A."/>
            <person name="Merkel A.Y."/>
            <person name="Bonch-Osmolovskaya E.A."/>
            <person name="Slobodkin A.I."/>
        </authorList>
    </citation>
    <scope>NUCLEOTIDE SEQUENCE [LARGE SCALE GENOMIC DNA]</scope>
    <source>
        <strain evidence="1 2">M08DMB</strain>
    </source>
</reference>
<dbReference type="RefSeq" id="WP_152804925.1">
    <property type="nucleotide sequence ID" value="NZ_WHNX01000018.1"/>
</dbReference>
<dbReference type="AlphaFoldDB" id="A0A6A7KAA6"/>
<evidence type="ECO:0000313" key="2">
    <source>
        <dbReference type="Proteomes" id="UP000440004"/>
    </source>
</evidence>
<protein>
    <submittedName>
        <fullName evidence="1">Uncharacterized protein</fullName>
    </submittedName>
</protein>
<dbReference type="Proteomes" id="UP000440004">
    <property type="component" value="Unassembled WGS sequence"/>
</dbReference>
<dbReference type="EMBL" id="WHNX01000018">
    <property type="protein sequence ID" value="MPW26430.1"/>
    <property type="molecule type" value="Genomic_DNA"/>
</dbReference>
<keyword evidence="2" id="KW-1185">Reference proteome</keyword>
<organism evidence="1 2">
    <name type="scientific">Alkalibaculum sporogenes</name>
    <dbReference type="NCBI Taxonomy" id="2655001"/>
    <lineage>
        <taxon>Bacteria</taxon>
        <taxon>Bacillati</taxon>
        <taxon>Bacillota</taxon>
        <taxon>Clostridia</taxon>
        <taxon>Eubacteriales</taxon>
        <taxon>Eubacteriaceae</taxon>
        <taxon>Alkalibaculum</taxon>
    </lineage>
</organism>
<proteinExistence type="predicted"/>
<gene>
    <name evidence="1" type="ORF">GC105_11580</name>
</gene>
<accession>A0A6A7KAA6</accession>
<sequence>MEDKMKIFQINNFDSSITSSIVDELQIYSNYEVKCEKNGNKVLQKFYVPKLEYEFYQRWKELMVNNLLNSNHVVLVENIARRHKLKLQR</sequence>